<gene>
    <name evidence="3" type="ORF">H9X91_04830</name>
</gene>
<organism evidence="3 4">
    <name type="scientific">Oscillibacter valericigenes</name>
    <dbReference type="NCBI Taxonomy" id="351091"/>
    <lineage>
        <taxon>Bacteria</taxon>
        <taxon>Bacillati</taxon>
        <taxon>Bacillota</taxon>
        <taxon>Clostridia</taxon>
        <taxon>Eubacteriales</taxon>
        <taxon>Oscillospiraceae</taxon>
        <taxon>Oscillibacter</taxon>
    </lineage>
</organism>
<dbReference type="EMBL" id="JACSNX010000004">
    <property type="protein sequence ID" value="MBM6850762.1"/>
    <property type="molecule type" value="Genomic_DNA"/>
</dbReference>
<dbReference type="GO" id="GO:0003677">
    <property type="term" value="F:DNA binding"/>
    <property type="evidence" value="ECO:0007669"/>
    <property type="project" value="UniProtKB-KW"/>
</dbReference>
<dbReference type="Gene3D" id="2.10.260.10">
    <property type="match status" value="1"/>
</dbReference>
<dbReference type="InterPro" id="IPR037914">
    <property type="entry name" value="SpoVT-AbrB_sf"/>
</dbReference>
<dbReference type="PANTHER" id="PTHR34860">
    <property type="entry name" value="REPRESSOR-LIKE PROTEIN SSO7C3"/>
    <property type="match status" value="1"/>
</dbReference>
<accession>A0ABS2FT19</accession>
<sequence length="70" mass="7703">MKPPKGKFAATARVGEKGQIVIPKGARDLLNIQPGDTLLVLADEQRGIALTKDEVLFQQLEGFLSWEEEP</sequence>
<feature type="domain" description="SpoVT-AbrB" evidence="2">
    <location>
        <begin position="9"/>
        <end position="54"/>
    </location>
</feature>
<evidence type="ECO:0000259" key="2">
    <source>
        <dbReference type="PROSITE" id="PS51740"/>
    </source>
</evidence>
<dbReference type="RefSeq" id="WP_204803086.1">
    <property type="nucleotide sequence ID" value="NZ_JACSNX010000004.1"/>
</dbReference>
<dbReference type="Proteomes" id="UP000719500">
    <property type="component" value="Unassembled WGS sequence"/>
</dbReference>
<dbReference type="PROSITE" id="PS51740">
    <property type="entry name" value="SPOVT_ABRB"/>
    <property type="match status" value="1"/>
</dbReference>
<dbReference type="InterPro" id="IPR007159">
    <property type="entry name" value="SpoVT-AbrB_dom"/>
</dbReference>
<evidence type="ECO:0000313" key="4">
    <source>
        <dbReference type="Proteomes" id="UP000719500"/>
    </source>
</evidence>
<reference evidence="3 4" key="1">
    <citation type="journal article" date="2021" name="Sci. Rep.">
        <title>The distribution of antibiotic resistance genes in chicken gut microbiota commensals.</title>
        <authorList>
            <person name="Juricova H."/>
            <person name="Matiasovicova J."/>
            <person name="Kubasova T."/>
            <person name="Cejkova D."/>
            <person name="Rychlik I."/>
        </authorList>
    </citation>
    <scope>NUCLEOTIDE SEQUENCE [LARGE SCALE GENOMIC DNA]</scope>
    <source>
        <strain evidence="3 4">An411</strain>
    </source>
</reference>
<keyword evidence="1 3" id="KW-0238">DNA-binding</keyword>
<dbReference type="SUPFAM" id="SSF89447">
    <property type="entry name" value="AbrB/MazE/MraZ-like"/>
    <property type="match status" value="1"/>
</dbReference>
<dbReference type="InterPro" id="IPR052975">
    <property type="entry name" value="Repressor-like_regulatory"/>
</dbReference>
<protein>
    <submittedName>
        <fullName evidence="3">AbrB/MazE/SpoVT family DNA-binding domain-containing protein</fullName>
    </submittedName>
</protein>
<name>A0ABS2FT19_9FIRM</name>
<dbReference type="SMART" id="SM00966">
    <property type="entry name" value="SpoVT_AbrB"/>
    <property type="match status" value="1"/>
</dbReference>
<comment type="caution">
    <text evidence="3">The sequence shown here is derived from an EMBL/GenBank/DDBJ whole genome shotgun (WGS) entry which is preliminary data.</text>
</comment>
<dbReference type="Pfam" id="PF04014">
    <property type="entry name" value="MazE_antitoxin"/>
    <property type="match status" value="1"/>
</dbReference>
<evidence type="ECO:0000256" key="1">
    <source>
        <dbReference type="PROSITE-ProRule" id="PRU01076"/>
    </source>
</evidence>
<evidence type="ECO:0000313" key="3">
    <source>
        <dbReference type="EMBL" id="MBM6850762.1"/>
    </source>
</evidence>
<dbReference type="PANTHER" id="PTHR34860:SF6">
    <property type="entry name" value="REPRESSOR-LIKE PROTEIN SSO7C3"/>
    <property type="match status" value="1"/>
</dbReference>
<proteinExistence type="predicted"/>
<keyword evidence="4" id="KW-1185">Reference proteome</keyword>
<dbReference type="NCBIfam" id="TIGR01439">
    <property type="entry name" value="lp_hng_hel_AbrB"/>
    <property type="match status" value="1"/>
</dbReference>